<evidence type="ECO:0000259" key="6">
    <source>
        <dbReference type="PROSITE" id="PS50885"/>
    </source>
</evidence>
<keyword evidence="3" id="KW-1133">Transmembrane helix</keyword>
<dbReference type="Pfam" id="PF05228">
    <property type="entry name" value="CHASE4"/>
    <property type="match status" value="1"/>
</dbReference>
<dbReference type="CDD" id="cd06225">
    <property type="entry name" value="HAMP"/>
    <property type="match status" value="1"/>
</dbReference>
<dbReference type="Gene3D" id="6.10.340.10">
    <property type="match status" value="1"/>
</dbReference>
<feature type="transmembrane region" description="Helical" evidence="3">
    <location>
        <begin position="285"/>
        <end position="309"/>
    </location>
</feature>
<accession>A0A1A9KM50</accession>
<dbReference type="InterPro" id="IPR035965">
    <property type="entry name" value="PAS-like_dom_sf"/>
</dbReference>
<keyword evidence="3" id="KW-0812">Transmembrane</keyword>
<dbReference type="Pfam" id="PF00672">
    <property type="entry name" value="HAMP"/>
    <property type="match status" value="1"/>
</dbReference>
<evidence type="ECO:0000256" key="1">
    <source>
        <dbReference type="ARBA" id="ARBA00001946"/>
    </source>
</evidence>
<dbReference type="InterPro" id="IPR003660">
    <property type="entry name" value="HAMP_dom"/>
</dbReference>
<feature type="domain" description="HAMP" evidence="6">
    <location>
        <begin position="307"/>
        <end position="360"/>
    </location>
</feature>
<evidence type="ECO:0000313" key="8">
    <source>
        <dbReference type="EMBL" id="ANI18602.1"/>
    </source>
</evidence>
<dbReference type="InterPro" id="IPR043128">
    <property type="entry name" value="Rev_trsase/Diguanyl_cyclase"/>
</dbReference>
<name>A0A1A9KM50_9PSED</name>
<sequence length="646" mass="72218">MTLRNRLLLLFLPLLALILLGIWQLSEHILLARFDRNDRQRLYDEVRVLDNRLAFEKKRHLDLLRSYAWWDASYRFVAHPTPRFVRENLDIDMLGNLGFDFALYLDRQGRVVAQRWEEARLAAPQAITGAPSPERLRQALLRSALDLGVLDLQGDPSRSLAQWLLVDGTPLLLLSQPISDNLGQAEPVGAIVAGYLLDQRRVNALQEQMDARLQVQPGVAPGDGWRALHVPGRNGGALLSPRRVLDADTQQATLLFLDSADTPQFSLAINKSRVAYRQGQEAIRLFLGMTLLITLAGLLLAYLVLEFWVIRRVQRLNRGVANIGADTAGPARLADMGRDEVGQLACEVNQMLERLERSEARDRAILDSIRDGYFEMDDSGVVLTVNAAFCRLLGYAAEEVEGHSYRELLDEQDVARARGLYQQVRDGEQETTFAAPFKRRDGQRMVFETKVSPIVDAQGQFCGFRGILRDISLQVAYQQRLLDLAYRDALTGLGNRKAFGEQLPLALQRCAEGTGLALLYIDLDHFKPVNDRYGHAAGDAVLVAVGERLRNNLRQPDMAFRLGGDEFAVILEGVDCSTAEALAGRLLACLNQDYHAGEQRLEFLSASIGIALYPADAGDTDGLLQAADSAMYRAKQQRNHYSRYRA</sequence>
<dbReference type="GO" id="GO:0006355">
    <property type="term" value="P:regulation of DNA-templated transcription"/>
    <property type="evidence" value="ECO:0007669"/>
    <property type="project" value="InterPro"/>
</dbReference>
<dbReference type="FunFam" id="3.30.70.270:FF:000001">
    <property type="entry name" value="Diguanylate cyclase domain protein"/>
    <property type="match status" value="1"/>
</dbReference>
<dbReference type="Gene3D" id="3.30.70.270">
    <property type="match status" value="1"/>
</dbReference>
<dbReference type="PROSITE" id="PS50112">
    <property type="entry name" value="PAS"/>
    <property type="match status" value="1"/>
</dbReference>
<dbReference type="Pfam" id="PF00990">
    <property type="entry name" value="GGDEF"/>
    <property type="match status" value="1"/>
</dbReference>
<dbReference type="SUPFAM" id="SSF55073">
    <property type="entry name" value="Nucleotide cyclase"/>
    <property type="match status" value="1"/>
</dbReference>
<dbReference type="InterPro" id="IPR000160">
    <property type="entry name" value="GGDEF_dom"/>
</dbReference>
<dbReference type="Pfam" id="PF00989">
    <property type="entry name" value="PAS"/>
    <property type="match status" value="1"/>
</dbReference>
<gene>
    <name evidence="8" type="ORF">A9C11_25715</name>
</gene>
<dbReference type="GO" id="GO:0007165">
    <property type="term" value="P:signal transduction"/>
    <property type="evidence" value="ECO:0007669"/>
    <property type="project" value="InterPro"/>
</dbReference>
<dbReference type="InterPro" id="IPR000700">
    <property type="entry name" value="PAS-assoc_C"/>
</dbReference>
<dbReference type="GO" id="GO:0005886">
    <property type="term" value="C:plasma membrane"/>
    <property type="evidence" value="ECO:0007669"/>
    <property type="project" value="UniProtKB-SubCell"/>
</dbReference>
<dbReference type="CDD" id="cd00130">
    <property type="entry name" value="PAS"/>
    <property type="match status" value="1"/>
</dbReference>
<reference evidence="8 9" key="1">
    <citation type="submission" date="2016-05" db="EMBL/GenBank/DDBJ databases">
        <title>Genome Sequence of Pseudomonas citronellolis Strain SJTE-3, an Estrogens and Persistent Organic Pollutants degradation strain.</title>
        <authorList>
            <person name="Liang R."/>
        </authorList>
    </citation>
    <scope>NUCLEOTIDE SEQUENCE [LARGE SCALE GENOMIC DNA]</scope>
    <source>
        <strain evidence="8 9">SJTE-3</strain>
    </source>
</reference>
<dbReference type="CDD" id="cd01949">
    <property type="entry name" value="GGDEF"/>
    <property type="match status" value="1"/>
</dbReference>
<evidence type="ECO:0000259" key="4">
    <source>
        <dbReference type="PROSITE" id="PS50112"/>
    </source>
</evidence>
<dbReference type="PROSITE" id="PS50113">
    <property type="entry name" value="PAC"/>
    <property type="match status" value="1"/>
</dbReference>
<evidence type="ECO:0000256" key="3">
    <source>
        <dbReference type="SAM" id="Phobius"/>
    </source>
</evidence>
<dbReference type="PANTHER" id="PTHR46663">
    <property type="entry name" value="DIGUANYLATE CYCLASE DGCT-RELATED"/>
    <property type="match status" value="1"/>
</dbReference>
<dbReference type="AlphaFoldDB" id="A0A1A9KM50"/>
<dbReference type="PROSITE" id="PS50885">
    <property type="entry name" value="HAMP"/>
    <property type="match status" value="1"/>
</dbReference>
<dbReference type="NCBIfam" id="TIGR00254">
    <property type="entry name" value="GGDEF"/>
    <property type="match status" value="1"/>
</dbReference>
<feature type="domain" description="PAC" evidence="5">
    <location>
        <begin position="431"/>
        <end position="483"/>
    </location>
</feature>
<dbReference type="NCBIfam" id="TIGR00229">
    <property type="entry name" value="sensory_box"/>
    <property type="match status" value="1"/>
</dbReference>
<feature type="domain" description="GGDEF" evidence="7">
    <location>
        <begin position="514"/>
        <end position="646"/>
    </location>
</feature>
<organism evidence="8 9">
    <name type="scientific">Pseudomonas citronellolis</name>
    <dbReference type="NCBI Taxonomy" id="53408"/>
    <lineage>
        <taxon>Bacteria</taxon>
        <taxon>Pseudomonadati</taxon>
        <taxon>Pseudomonadota</taxon>
        <taxon>Gammaproteobacteria</taxon>
        <taxon>Pseudomonadales</taxon>
        <taxon>Pseudomonadaceae</taxon>
        <taxon>Pseudomonas</taxon>
    </lineage>
</organism>
<evidence type="ECO:0000313" key="9">
    <source>
        <dbReference type="Proteomes" id="UP000077748"/>
    </source>
</evidence>
<evidence type="ECO:0000259" key="7">
    <source>
        <dbReference type="PROSITE" id="PS50887"/>
    </source>
</evidence>
<feature type="domain" description="PAS" evidence="4">
    <location>
        <begin position="358"/>
        <end position="428"/>
    </location>
</feature>
<comment type="cofactor">
    <cofactor evidence="1">
        <name>Mg(2+)</name>
        <dbReference type="ChEBI" id="CHEBI:18420"/>
    </cofactor>
</comment>
<dbReference type="PANTHER" id="PTHR46663:SF4">
    <property type="entry name" value="DIGUANYLATE CYCLASE DGCT-RELATED"/>
    <property type="match status" value="1"/>
</dbReference>
<protein>
    <submittedName>
        <fullName evidence="8">PAS sensor protein</fullName>
    </submittedName>
</protein>
<proteinExistence type="predicted"/>
<dbReference type="Gene3D" id="3.30.450.20">
    <property type="entry name" value="PAS domain"/>
    <property type="match status" value="1"/>
</dbReference>
<comment type="subcellular location">
    <subcellularLocation>
        <location evidence="2">Cell inner membrane</location>
    </subcellularLocation>
</comment>
<evidence type="ECO:0000256" key="2">
    <source>
        <dbReference type="ARBA" id="ARBA00004533"/>
    </source>
</evidence>
<dbReference type="Proteomes" id="UP000077748">
    <property type="component" value="Chromosome"/>
</dbReference>
<dbReference type="InterPro" id="IPR052163">
    <property type="entry name" value="DGC-Regulatory_Protein"/>
</dbReference>
<keyword evidence="3" id="KW-0472">Membrane</keyword>
<dbReference type="SMART" id="SM00091">
    <property type="entry name" value="PAS"/>
    <property type="match status" value="1"/>
</dbReference>
<dbReference type="GO" id="GO:0003824">
    <property type="term" value="F:catalytic activity"/>
    <property type="evidence" value="ECO:0007669"/>
    <property type="project" value="UniProtKB-ARBA"/>
</dbReference>
<dbReference type="SUPFAM" id="SSF55785">
    <property type="entry name" value="PYP-like sensor domain (PAS domain)"/>
    <property type="match status" value="1"/>
</dbReference>
<dbReference type="EMBL" id="CP015878">
    <property type="protein sequence ID" value="ANI18602.1"/>
    <property type="molecule type" value="Genomic_DNA"/>
</dbReference>
<dbReference type="InterPro" id="IPR029787">
    <property type="entry name" value="Nucleotide_cyclase"/>
</dbReference>
<dbReference type="SMART" id="SM00304">
    <property type="entry name" value="HAMP"/>
    <property type="match status" value="1"/>
</dbReference>
<dbReference type="SMART" id="SM00267">
    <property type="entry name" value="GGDEF"/>
    <property type="match status" value="1"/>
</dbReference>
<dbReference type="PROSITE" id="PS50887">
    <property type="entry name" value="GGDEF"/>
    <property type="match status" value="1"/>
</dbReference>
<evidence type="ECO:0000259" key="5">
    <source>
        <dbReference type="PROSITE" id="PS50113"/>
    </source>
</evidence>
<dbReference type="RefSeq" id="WP_064585134.1">
    <property type="nucleotide sequence ID" value="NZ_CP015878.1"/>
</dbReference>
<dbReference type="InterPro" id="IPR013767">
    <property type="entry name" value="PAS_fold"/>
</dbReference>
<dbReference type="InterPro" id="IPR007892">
    <property type="entry name" value="CHASE4"/>
</dbReference>
<dbReference type="InterPro" id="IPR000014">
    <property type="entry name" value="PAS"/>
</dbReference>